<dbReference type="OrthoDB" id="420564at2759"/>
<evidence type="ECO:0000313" key="1">
    <source>
        <dbReference type="EMBL" id="KAF2170659.1"/>
    </source>
</evidence>
<accession>A0A6A6CXX5</accession>
<dbReference type="PANTHER" id="PTHR35179:SF2">
    <property type="entry name" value="START DOMAIN-CONTAINING PROTEIN"/>
    <property type="match status" value="1"/>
</dbReference>
<dbReference type="RefSeq" id="XP_033671548.1">
    <property type="nucleotide sequence ID" value="XM_033804951.1"/>
</dbReference>
<evidence type="ECO:0008006" key="3">
    <source>
        <dbReference type="Google" id="ProtNLM"/>
    </source>
</evidence>
<proteinExistence type="predicted"/>
<evidence type="ECO:0000313" key="2">
    <source>
        <dbReference type="Proteomes" id="UP000799537"/>
    </source>
</evidence>
<reference evidence="1" key="1">
    <citation type="journal article" date="2020" name="Stud. Mycol.">
        <title>101 Dothideomycetes genomes: a test case for predicting lifestyles and emergence of pathogens.</title>
        <authorList>
            <person name="Haridas S."/>
            <person name="Albert R."/>
            <person name="Binder M."/>
            <person name="Bloem J."/>
            <person name="Labutti K."/>
            <person name="Salamov A."/>
            <person name="Andreopoulos B."/>
            <person name="Baker S."/>
            <person name="Barry K."/>
            <person name="Bills G."/>
            <person name="Bluhm B."/>
            <person name="Cannon C."/>
            <person name="Castanera R."/>
            <person name="Culley D."/>
            <person name="Daum C."/>
            <person name="Ezra D."/>
            <person name="Gonzalez J."/>
            <person name="Henrissat B."/>
            <person name="Kuo A."/>
            <person name="Liang C."/>
            <person name="Lipzen A."/>
            <person name="Lutzoni F."/>
            <person name="Magnuson J."/>
            <person name="Mondo S."/>
            <person name="Nolan M."/>
            <person name="Ohm R."/>
            <person name="Pangilinan J."/>
            <person name="Park H.-J."/>
            <person name="Ramirez L."/>
            <person name="Alfaro M."/>
            <person name="Sun H."/>
            <person name="Tritt A."/>
            <person name="Yoshinaga Y."/>
            <person name="Zwiers L.-H."/>
            <person name="Turgeon B."/>
            <person name="Goodwin S."/>
            <person name="Spatafora J."/>
            <person name="Crous P."/>
            <person name="Grigoriev I."/>
        </authorList>
    </citation>
    <scope>NUCLEOTIDE SEQUENCE</scope>
    <source>
        <strain evidence="1">ATCC 36951</strain>
    </source>
</reference>
<dbReference type="AlphaFoldDB" id="A0A6A6CXX5"/>
<keyword evidence="2" id="KW-1185">Reference proteome</keyword>
<organism evidence="1 2">
    <name type="scientific">Zasmidium cellare ATCC 36951</name>
    <dbReference type="NCBI Taxonomy" id="1080233"/>
    <lineage>
        <taxon>Eukaryota</taxon>
        <taxon>Fungi</taxon>
        <taxon>Dikarya</taxon>
        <taxon>Ascomycota</taxon>
        <taxon>Pezizomycotina</taxon>
        <taxon>Dothideomycetes</taxon>
        <taxon>Dothideomycetidae</taxon>
        <taxon>Mycosphaerellales</taxon>
        <taxon>Mycosphaerellaceae</taxon>
        <taxon>Zasmidium</taxon>
    </lineage>
</organism>
<gene>
    <name evidence="1" type="ORF">M409DRAFT_19474</name>
</gene>
<dbReference type="EMBL" id="ML993585">
    <property type="protein sequence ID" value="KAF2170659.1"/>
    <property type="molecule type" value="Genomic_DNA"/>
</dbReference>
<name>A0A6A6CXX5_ZASCE</name>
<dbReference type="Proteomes" id="UP000799537">
    <property type="component" value="Unassembled WGS sequence"/>
</dbReference>
<dbReference type="GeneID" id="54558223"/>
<dbReference type="PANTHER" id="PTHR35179">
    <property type="entry name" value="PROTEIN CBG02620"/>
    <property type="match status" value="1"/>
</dbReference>
<sequence>MATPKMHGITRASLASLDLPKDARITDVKHLASYNWIRAPSPTIAVPGSPAAWSNIKQPKQVCKNSGLIYIAQNAARHPDYPLEPLFRAVDMEKPGFDMRSVDIVSDRNNIRKLLSFIDPSTAKSGLEPFTIKVEVAGQTVILNRYETLVKEFLGPNDFRGFGHEFEKAFTKDEVAGSTGHHRIINYRFNDLNVVIRHETDGYVRAASGDDNDDDIASMLDDLSLDTRGDKPSPVSILSSKLTIKKAGKEVSLASTLEIKTRVAHKPLPMDEGVFQVPTVEDTTAVIKSWETKNQKSLGLLATLMRKIVDVVAPLGRATIKYNEGSGRLEICKTEAKDMLPRDVYMRWNKTDPDQAAASDGVAVGSDVADVADDCASKDKSDIESKKHETTLK</sequence>
<protein>
    <recommendedName>
        <fullName evidence="3">Geranylgeranyl pyrophosphate synthetase</fullName>
    </recommendedName>
</protein>